<keyword evidence="1" id="KW-1133">Transmembrane helix</keyword>
<comment type="subcellular location">
    <subcellularLocation>
        <location evidence="1">Cell membrane</location>
        <topology evidence="1">Multi-pass membrane protein</topology>
    </subcellularLocation>
</comment>
<sequence>MLKVALRPKWIGVLVIALLLASLFVVLANWQFDRARTRQAPPKSATETVKPFNSVAKAQAPLPARDAYQKVSLSGNYRPRQQIVIPARELHGRDGYWVVTMFEPDGATVQTVKRRGRPIEIPVVRGWTASEHEAETSRASGKHIRMIARIQPIEGPTPTDKMPAGQMATLSTAQLVNKWDVLSYAGYLLPMSQSGPGATSTGLTTVPAPPPKAGGINLQSLFYAIEWIVFALFAVYVWWRMVRDEYLREIEEAEMADRLGTAPEEEVKGT</sequence>
<dbReference type="Pfam" id="PF02104">
    <property type="entry name" value="SURF1"/>
    <property type="match status" value="1"/>
</dbReference>
<accession>A0A7Z0AA03</accession>
<evidence type="ECO:0000256" key="1">
    <source>
        <dbReference type="RuleBase" id="RU363076"/>
    </source>
</evidence>
<dbReference type="AlphaFoldDB" id="A0A7Z0AA03"/>
<feature type="transmembrane region" description="Helical" evidence="1">
    <location>
        <begin position="221"/>
        <end position="239"/>
    </location>
</feature>
<dbReference type="PROSITE" id="PS50895">
    <property type="entry name" value="SURF1"/>
    <property type="match status" value="1"/>
</dbReference>
<keyword evidence="1" id="KW-0812">Transmembrane</keyword>
<gene>
    <name evidence="2" type="ORF">BJY26_000124</name>
</gene>
<reference evidence="2 3" key="1">
    <citation type="submission" date="2020-07" db="EMBL/GenBank/DDBJ databases">
        <title>Sequencing the genomes of 1000 actinobacteria strains.</title>
        <authorList>
            <person name="Klenk H.-P."/>
        </authorList>
    </citation>
    <scope>NUCLEOTIDE SEQUENCE [LARGE SCALE GENOMIC DNA]</scope>
    <source>
        <strain evidence="2 3">DSM 26341</strain>
    </source>
</reference>
<keyword evidence="1" id="KW-0472">Membrane</keyword>
<comment type="similarity">
    <text evidence="1">Belongs to the SURF1 family.</text>
</comment>
<keyword evidence="1" id="KW-1003">Cell membrane</keyword>
<dbReference type="EMBL" id="JACBZP010000001">
    <property type="protein sequence ID" value="NYI65818.1"/>
    <property type="molecule type" value="Genomic_DNA"/>
</dbReference>
<proteinExistence type="inferred from homology"/>
<evidence type="ECO:0000313" key="3">
    <source>
        <dbReference type="Proteomes" id="UP000539111"/>
    </source>
</evidence>
<dbReference type="GO" id="GO:0005886">
    <property type="term" value="C:plasma membrane"/>
    <property type="evidence" value="ECO:0007669"/>
    <property type="project" value="UniProtKB-SubCell"/>
</dbReference>
<keyword evidence="3" id="KW-1185">Reference proteome</keyword>
<comment type="caution">
    <text evidence="1">Lacks conserved residue(s) required for the propagation of feature annotation.</text>
</comment>
<dbReference type="InterPro" id="IPR002994">
    <property type="entry name" value="Surf1/Shy1"/>
</dbReference>
<protein>
    <recommendedName>
        <fullName evidence="1">SURF1-like protein</fullName>
    </recommendedName>
</protein>
<evidence type="ECO:0000313" key="2">
    <source>
        <dbReference type="EMBL" id="NYI65818.1"/>
    </source>
</evidence>
<dbReference type="Proteomes" id="UP000539111">
    <property type="component" value="Unassembled WGS sequence"/>
</dbReference>
<comment type="caution">
    <text evidence="2">The sequence shown here is derived from an EMBL/GenBank/DDBJ whole genome shotgun (WGS) entry which is preliminary data.</text>
</comment>
<name>A0A7Z0AA03_9MICO</name>
<organism evidence="2 3">
    <name type="scientific">Spelaeicoccus albus</name>
    <dbReference type="NCBI Taxonomy" id="1280376"/>
    <lineage>
        <taxon>Bacteria</taxon>
        <taxon>Bacillati</taxon>
        <taxon>Actinomycetota</taxon>
        <taxon>Actinomycetes</taxon>
        <taxon>Micrococcales</taxon>
        <taxon>Brevibacteriaceae</taxon>
        <taxon>Spelaeicoccus</taxon>
    </lineage>
</organism>